<proteinExistence type="inferred from homology"/>
<evidence type="ECO:0000256" key="1">
    <source>
        <dbReference type="ARBA" id="ARBA00005187"/>
    </source>
</evidence>
<feature type="binding site" evidence="9">
    <location>
        <position position="97"/>
    </location>
    <ligand>
        <name>L-glutamine</name>
        <dbReference type="ChEBI" id="CHEBI:58359"/>
    </ligand>
</feature>
<dbReference type="GO" id="GO:0005524">
    <property type="term" value="F:ATP binding"/>
    <property type="evidence" value="ECO:0007669"/>
    <property type="project" value="UniProtKB-KW"/>
</dbReference>
<reference evidence="11" key="1">
    <citation type="journal article" date="2015" name="PeerJ">
        <title>First genomic representation of candidate bacterial phylum KSB3 points to enhanced environmental sensing as a trigger of wastewater bulking.</title>
        <authorList>
            <person name="Sekiguchi Y."/>
            <person name="Ohashi A."/>
            <person name="Parks D.H."/>
            <person name="Yamauchi T."/>
            <person name="Tyson G.W."/>
            <person name="Hugenholtz P."/>
        </authorList>
    </citation>
    <scope>NUCLEOTIDE SEQUENCE [LARGE SCALE GENOMIC DNA]</scope>
</reference>
<keyword evidence="6 8" id="KW-0315">Glutamine amidotransferase</keyword>
<evidence type="ECO:0000256" key="2">
    <source>
        <dbReference type="ARBA" id="ARBA00005752"/>
    </source>
</evidence>
<evidence type="ECO:0000256" key="4">
    <source>
        <dbReference type="ARBA" id="ARBA00022741"/>
    </source>
</evidence>
<dbReference type="InterPro" id="IPR014729">
    <property type="entry name" value="Rossmann-like_a/b/a_fold"/>
</dbReference>
<dbReference type="PROSITE" id="PS51278">
    <property type="entry name" value="GATASE_TYPE_2"/>
    <property type="match status" value="1"/>
</dbReference>
<keyword evidence="8" id="KW-0028">Amino-acid biosynthesis</keyword>
<dbReference type="STRING" id="1499966.U14_04064"/>
<feature type="domain" description="Glutamine amidotransferase type-2" evidence="10">
    <location>
        <begin position="2"/>
        <end position="210"/>
    </location>
</feature>
<evidence type="ECO:0000259" key="10">
    <source>
        <dbReference type="PROSITE" id="PS51278"/>
    </source>
</evidence>
<evidence type="ECO:0000313" key="11">
    <source>
        <dbReference type="EMBL" id="GAK52807.1"/>
    </source>
</evidence>
<evidence type="ECO:0000256" key="8">
    <source>
        <dbReference type="PIRSR" id="PIRSR001589-1"/>
    </source>
</evidence>
<dbReference type="PANTHER" id="PTHR43284:SF1">
    <property type="entry name" value="ASPARAGINE SYNTHETASE"/>
    <property type="match status" value="1"/>
</dbReference>
<keyword evidence="12" id="KW-1185">Reference proteome</keyword>
<evidence type="ECO:0000256" key="9">
    <source>
        <dbReference type="PIRSR" id="PIRSR001589-2"/>
    </source>
</evidence>
<dbReference type="InterPro" id="IPR001962">
    <property type="entry name" value="Asn_synthase"/>
</dbReference>
<dbReference type="HOGENOM" id="CLU_014658_3_1_0"/>
<evidence type="ECO:0000313" key="12">
    <source>
        <dbReference type="Proteomes" id="UP000030700"/>
    </source>
</evidence>
<name>A0A0S6VZV4_9BACT</name>
<dbReference type="InterPro" id="IPR033738">
    <property type="entry name" value="AsnB_N"/>
</dbReference>
<dbReference type="GO" id="GO:0005829">
    <property type="term" value="C:cytosol"/>
    <property type="evidence" value="ECO:0007669"/>
    <property type="project" value="TreeGrafter"/>
</dbReference>
<feature type="active site" description="For GATase activity" evidence="8">
    <location>
        <position position="2"/>
    </location>
</feature>
<dbReference type="AlphaFoldDB" id="A0A0S6VZV4"/>
<dbReference type="GO" id="GO:0006529">
    <property type="term" value="P:asparagine biosynthetic process"/>
    <property type="evidence" value="ECO:0007669"/>
    <property type="project" value="UniProtKB-KW"/>
</dbReference>
<keyword evidence="8" id="KW-0061">Asparagine biosynthesis</keyword>
<dbReference type="PIRSF" id="PIRSF001589">
    <property type="entry name" value="Asn_synthetase_glu-h"/>
    <property type="match status" value="1"/>
</dbReference>
<evidence type="ECO:0000256" key="7">
    <source>
        <dbReference type="ARBA" id="ARBA00048741"/>
    </source>
</evidence>
<accession>A0A0S6VZV4</accession>
<dbReference type="SUPFAM" id="SSF56235">
    <property type="entry name" value="N-terminal nucleophile aminohydrolases (Ntn hydrolases)"/>
    <property type="match status" value="1"/>
</dbReference>
<evidence type="ECO:0000256" key="3">
    <source>
        <dbReference type="ARBA" id="ARBA00012737"/>
    </source>
</evidence>
<dbReference type="EC" id="6.3.5.4" evidence="3"/>
<gene>
    <name evidence="11" type="ORF">U14_04064</name>
</gene>
<dbReference type="Pfam" id="PF13537">
    <property type="entry name" value="GATase_7"/>
    <property type="match status" value="1"/>
</dbReference>
<dbReference type="Pfam" id="PF00733">
    <property type="entry name" value="Asn_synthase"/>
    <property type="match status" value="1"/>
</dbReference>
<dbReference type="Gene3D" id="3.60.20.10">
    <property type="entry name" value="Glutamine Phosphoribosylpyrophosphate, subunit 1, domain 1"/>
    <property type="match status" value="1"/>
</dbReference>
<dbReference type="Proteomes" id="UP000030700">
    <property type="component" value="Unassembled WGS sequence"/>
</dbReference>
<dbReference type="Gene3D" id="3.40.50.620">
    <property type="entry name" value="HUPs"/>
    <property type="match status" value="1"/>
</dbReference>
<dbReference type="InterPro" id="IPR051786">
    <property type="entry name" value="ASN_synthetase/amidase"/>
</dbReference>
<dbReference type="SUPFAM" id="SSF52402">
    <property type="entry name" value="Adenine nucleotide alpha hydrolases-like"/>
    <property type="match status" value="1"/>
</dbReference>
<dbReference type="NCBIfam" id="TIGR01536">
    <property type="entry name" value="asn_synth_AEB"/>
    <property type="match status" value="1"/>
</dbReference>
<dbReference type="InterPro" id="IPR006426">
    <property type="entry name" value="Asn_synth_AEB"/>
</dbReference>
<dbReference type="GO" id="GO:0004066">
    <property type="term" value="F:asparagine synthase (glutamine-hydrolyzing) activity"/>
    <property type="evidence" value="ECO:0007669"/>
    <property type="project" value="UniProtKB-EC"/>
</dbReference>
<dbReference type="InterPro" id="IPR017932">
    <property type="entry name" value="GATase_2_dom"/>
</dbReference>
<keyword evidence="4 9" id="KW-0547">Nucleotide-binding</keyword>
<organism evidence="11">
    <name type="scientific">Candidatus Moduliflexus flocculans</name>
    <dbReference type="NCBI Taxonomy" id="1499966"/>
    <lineage>
        <taxon>Bacteria</taxon>
        <taxon>Candidatus Moduliflexota</taxon>
        <taxon>Candidatus Moduliflexia</taxon>
        <taxon>Candidatus Moduliflexales</taxon>
        <taxon>Candidatus Moduliflexaceae</taxon>
    </lineage>
</organism>
<protein>
    <recommendedName>
        <fullName evidence="3">asparagine synthase (glutamine-hydrolyzing)</fullName>
        <ecNumber evidence="3">6.3.5.4</ecNumber>
    </recommendedName>
</protein>
<comment type="pathway">
    <text evidence="1">Amino-acid biosynthesis; L-asparagine biosynthesis; L-asparagine from L-aspartate (L-Gln route): step 1/1.</text>
</comment>
<keyword evidence="5 9" id="KW-0067">ATP-binding</keyword>
<comment type="catalytic activity">
    <reaction evidence="7">
        <text>L-aspartate + L-glutamine + ATP + H2O = L-asparagine + L-glutamate + AMP + diphosphate + H(+)</text>
        <dbReference type="Rhea" id="RHEA:12228"/>
        <dbReference type="ChEBI" id="CHEBI:15377"/>
        <dbReference type="ChEBI" id="CHEBI:15378"/>
        <dbReference type="ChEBI" id="CHEBI:29985"/>
        <dbReference type="ChEBI" id="CHEBI:29991"/>
        <dbReference type="ChEBI" id="CHEBI:30616"/>
        <dbReference type="ChEBI" id="CHEBI:33019"/>
        <dbReference type="ChEBI" id="CHEBI:58048"/>
        <dbReference type="ChEBI" id="CHEBI:58359"/>
        <dbReference type="ChEBI" id="CHEBI:456215"/>
        <dbReference type="EC" id="6.3.5.4"/>
    </reaction>
</comment>
<dbReference type="PANTHER" id="PTHR43284">
    <property type="entry name" value="ASPARAGINE SYNTHETASE (GLUTAMINE-HYDROLYZING)"/>
    <property type="match status" value="1"/>
</dbReference>
<dbReference type="EMBL" id="DF820459">
    <property type="protein sequence ID" value="GAK52807.1"/>
    <property type="molecule type" value="Genomic_DNA"/>
</dbReference>
<evidence type="ECO:0000256" key="6">
    <source>
        <dbReference type="ARBA" id="ARBA00022962"/>
    </source>
</evidence>
<dbReference type="CDD" id="cd01991">
    <property type="entry name" value="Asn_synthase_B_C"/>
    <property type="match status" value="1"/>
</dbReference>
<sequence>MCGIVGIVNRNRTVIDPAILTRMGDTLKHRGPDDEGDFIDGCVGLHHKRLAIIDLVSGHQPMSSGHLTLVFNGEIYNYIELREALKQKGHQFQTNSDTEVILKMYAEYGTDAIKQLNGMFAFLLYDREQNRLIAARDHFGIKPLYYYASNEYFLFASEIKALLQHPAVPAEADYEAMQEYVTFQYIIGDSTLFKGIHKLLPAHYQVIDLELMRVRTVRYWESCFVVDVHHTEEYFIYTLRTLLEDAIQLQLRSDVPVGTYLSGGIDSSIVTMLASKFYSKRLKTFTGAFFEGPEFDESSYAREVAAACDAEMFLIYPTDIEFIETLPRLIYHMDEPVAGPGLFPQYMVSRLAAREVTVVLGGQGGDEIFAGYTRYVVAYLEQVLKGAIFETNEEGEHIVSMSSILPNLPILQQYVPMLKHFWEHGTFEEMDRRYFSLVERIDGRSSLLSQDFLATYDREKIFRHFQQIFNHPDTLSYFNKMVNFDMVASLPALLQVEDRVSMAVSLESRVPLLDYRIVDLVTSMPPRMKFKGAETKHILKKTMKDLLPEKIMTRKDKMGFPVPLHLWAKNRAGDFLRDILLSSSCRNRGIFDERQIQRSIENDEPFSRRLWGILNLELWHQQFIDQPANAQNL</sequence>
<dbReference type="InterPro" id="IPR029055">
    <property type="entry name" value="Ntn_hydrolases_N"/>
</dbReference>
<evidence type="ECO:0000256" key="5">
    <source>
        <dbReference type="ARBA" id="ARBA00022840"/>
    </source>
</evidence>
<dbReference type="CDD" id="cd00712">
    <property type="entry name" value="AsnB"/>
    <property type="match status" value="1"/>
</dbReference>
<comment type="similarity">
    <text evidence="2">Belongs to the asparagine synthetase family.</text>
</comment>